<evidence type="ECO:0000313" key="3">
    <source>
        <dbReference type="Proteomes" id="UP000503447"/>
    </source>
</evidence>
<name>A0A6M5Z6F5_9BACT</name>
<organism evidence="2 3">
    <name type="scientific">Frigoriglobus tundricola</name>
    <dbReference type="NCBI Taxonomy" id="2774151"/>
    <lineage>
        <taxon>Bacteria</taxon>
        <taxon>Pseudomonadati</taxon>
        <taxon>Planctomycetota</taxon>
        <taxon>Planctomycetia</taxon>
        <taxon>Gemmatales</taxon>
        <taxon>Gemmataceae</taxon>
        <taxon>Frigoriglobus</taxon>
    </lineage>
</organism>
<dbReference type="AlphaFoldDB" id="A0A6M5Z6F5"/>
<sequence>MVIRELNREECLRVLAQAEVARLACAHENQPYVVPVSLAYDETSGCLYGFTTPGQKVEWMRTNPLVCVEVDEIAACDRWVSVIATGRYEELPAAPEPDEEPAPARQGLAREPGLPCAANRGDLQSEEGAGNSERKRAWHVLKTRPRWWEPGSAAWAARAQRDSDEPFVLVYYKIRIDHVTGHETTRDTRDAAPAPPAGKWEWMHRTLVRLFGVGPKDGGLAP</sequence>
<dbReference type="Pfam" id="PF12900">
    <property type="entry name" value="Pyridox_ox_2"/>
    <property type="match status" value="1"/>
</dbReference>
<gene>
    <name evidence="2" type="ORF">FTUN_8905</name>
</gene>
<proteinExistence type="predicted"/>
<accession>A0A6M5Z6F5</accession>
<evidence type="ECO:0000313" key="2">
    <source>
        <dbReference type="EMBL" id="QJX01265.1"/>
    </source>
</evidence>
<dbReference type="Proteomes" id="UP000503447">
    <property type="component" value="Chromosome"/>
</dbReference>
<dbReference type="EMBL" id="CP053452">
    <property type="protein sequence ID" value="QJX01265.1"/>
    <property type="molecule type" value="Genomic_DNA"/>
</dbReference>
<dbReference type="Gene3D" id="2.30.110.10">
    <property type="entry name" value="Electron Transport, Fmn-binding Protein, Chain A"/>
    <property type="match status" value="1"/>
</dbReference>
<reference evidence="3" key="1">
    <citation type="submission" date="2020-05" db="EMBL/GenBank/DDBJ databases">
        <title>Frigoriglobus tundricola gen. nov., sp. nov., a psychrotolerant cellulolytic planctomycete of the family Gemmataceae with two divergent copies of 16S rRNA gene.</title>
        <authorList>
            <person name="Kulichevskaya I.S."/>
            <person name="Ivanova A.A."/>
            <person name="Naumoff D.G."/>
            <person name="Beletsky A.V."/>
            <person name="Rijpstra W.I.C."/>
            <person name="Sinninghe Damste J.S."/>
            <person name="Mardanov A.V."/>
            <person name="Ravin N.V."/>
            <person name="Dedysh S.N."/>
        </authorList>
    </citation>
    <scope>NUCLEOTIDE SEQUENCE [LARGE SCALE GENOMIC DNA]</scope>
    <source>
        <strain evidence="3">PL17</strain>
    </source>
</reference>
<evidence type="ECO:0000256" key="1">
    <source>
        <dbReference type="SAM" id="MobiDB-lite"/>
    </source>
</evidence>
<protein>
    <recommendedName>
        <fullName evidence="4">Pyridoxamine 5'-phosphate oxidase putative domain-containing protein</fullName>
    </recommendedName>
</protein>
<dbReference type="InterPro" id="IPR012349">
    <property type="entry name" value="Split_barrel_FMN-bd"/>
</dbReference>
<dbReference type="RefSeq" id="WP_171475847.1">
    <property type="nucleotide sequence ID" value="NZ_CP053452.2"/>
</dbReference>
<dbReference type="SUPFAM" id="SSF50475">
    <property type="entry name" value="FMN-binding split barrel"/>
    <property type="match status" value="1"/>
</dbReference>
<dbReference type="KEGG" id="ftj:FTUN_8905"/>
<evidence type="ECO:0008006" key="4">
    <source>
        <dbReference type="Google" id="ProtNLM"/>
    </source>
</evidence>
<keyword evidence="3" id="KW-1185">Reference proteome</keyword>
<feature type="region of interest" description="Disordered" evidence="1">
    <location>
        <begin position="91"/>
        <end position="136"/>
    </location>
</feature>
<dbReference type="InterPro" id="IPR024747">
    <property type="entry name" value="Pyridox_Oxase-rel"/>
</dbReference>